<dbReference type="Pfam" id="PF13843">
    <property type="entry name" value="DDE_Tnp_1_7"/>
    <property type="match status" value="1"/>
</dbReference>
<sequence>MDEQLSAFRGRYRFRMYITNKPTEYGINIVMMFNVGRNYKVNKIQYLDSLTKTKGISLVSYFVEELTKRIQGTNRNIRIDDWFTSLPLSEKLLMQANELNNCRNS</sequence>
<reference evidence="2" key="1">
    <citation type="submission" date="2020-08" db="EMBL/GenBank/DDBJ databases">
        <title>Multicomponent nature underlies the extraordinary mechanical properties of spider dragline silk.</title>
        <authorList>
            <person name="Kono N."/>
            <person name="Nakamura H."/>
            <person name="Mori M."/>
            <person name="Yoshida Y."/>
            <person name="Ohtoshi R."/>
            <person name="Malay A.D."/>
            <person name="Moran D.A.P."/>
            <person name="Tomita M."/>
            <person name="Numata K."/>
            <person name="Arakawa K."/>
        </authorList>
    </citation>
    <scope>NUCLEOTIDE SEQUENCE</scope>
</reference>
<keyword evidence="3" id="KW-1185">Reference proteome</keyword>
<organism evidence="2 3">
    <name type="scientific">Nephila pilipes</name>
    <name type="common">Giant wood spider</name>
    <name type="synonym">Nephila maculata</name>
    <dbReference type="NCBI Taxonomy" id="299642"/>
    <lineage>
        <taxon>Eukaryota</taxon>
        <taxon>Metazoa</taxon>
        <taxon>Ecdysozoa</taxon>
        <taxon>Arthropoda</taxon>
        <taxon>Chelicerata</taxon>
        <taxon>Arachnida</taxon>
        <taxon>Araneae</taxon>
        <taxon>Araneomorphae</taxon>
        <taxon>Entelegynae</taxon>
        <taxon>Araneoidea</taxon>
        <taxon>Nephilidae</taxon>
        <taxon>Nephila</taxon>
    </lineage>
</organism>
<feature type="domain" description="PiggyBac transposable element-derived protein" evidence="1">
    <location>
        <begin position="2"/>
        <end position="93"/>
    </location>
</feature>
<protein>
    <submittedName>
        <fullName evidence="2">Mannose-1-phosphate guanyltransferase alpha-A</fullName>
    </submittedName>
</protein>
<proteinExistence type="predicted"/>
<dbReference type="Proteomes" id="UP000887013">
    <property type="component" value="Unassembled WGS sequence"/>
</dbReference>
<evidence type="ECO:0000259" key="1">
    <source>
        <dbReference type="Pfam" id="PF13843"/>
    </source>
</evidence>
<dbReference type="AlphaFoldDB" id="A0A8X6PF46"/>
<name>A0A8X6PF46_NEPPI</name>
<evidence type="ECO:0000313" key="2">
    <source>
        <dbReference type="EMBL" id="GFT64620.1"/>
    </source>
</evidence>
<evidence type="ECO:0000313" key="3">
    <source>
        <dbReference type="Proteomes" id="UP000887013"/>
    </source>
</evidence>
<gene>
    <name evidence="2" type="primary">gmppaa</name>
    <name evidence="2" type="ORF">NPIL_533851</name>
</gene>
<dbReference type="InterPro" id="IPR029526">
    <property type="entry name" value="PGBD"/>
</dbReference>
<accession>A0A8X6PF46</accession>
<comment type="caution">
    <text evidence="2">The sequence shown here is derived from an EMBL/GenBank/DDBJ whole genome shotgun (WGS) entry which is preliminary data.</text>
</comment>
<dbReference type="EMBL" id="BMAW01115046">
    <property type="protein sequence ID" value="GFT64620.1"/>
    <property type="molecule type" value="Genomic_DNA"/>
</dbReference>
<dbReference type="OrthoDB" id="10057959at2759"/>